<proteinExistence type="predicted"/>
<organism evidence="1 2">
    <name type="scientific">Taibaiella lutea</name>
    <dbReference type="NCBI Taxonomy" id="2608001"/>
    <lineage>
        <taxon>Bacteria</taxon>
        <taxon>Pseudomonadati</taxon>
        <taxon>Bacteroidota</taxon>
        <taxon>Chitinophagia</taxon>
        <taxon>Chitinophagales</taxon>
        <taxon>Chitinophagaceae</taxon>
        <taxon>Taibaiella</taxon>
    </lineage>
</organism>
<dbReference type="RefSeq" id="WP_150031412.1">
    <property type="nucleotide sequence ID" value="NZ_VWSH01000001.1"/>
</dbReference>
<dbReference type="InterPro" id="IPR025634">
    <property type="entry name" value="DUF4292"/>
</dbReference>
<dbReference type="AlphaFoldDB" id="A0A5M6CUZ8"/>
<protein>
    <submittedName>
        <fullName evidence="1">DUF4292 domain-containing protein</fullName>
    </submittedName>
</protein>
<comment type="caution">
    <text evidence="1">The sequence shown here is derived from an EMBL/GenBank/DDBJ whole genome shotgun (WGS) entry which is preliminary data.</text>
</comment>
<evidence type="ECO:0000313" key="1">
    <source>
        <dbReference type="EMBL" id="KAA5536835.1"/>
    </source>
</evidence>
<gene>
    <name evidence="1" type="ORF">F0919_03960</name>
</gene>
<dbReference type="PROSITE" id="PS51257">
    <property type="entry name" value="PROKAR_LIPOPROTEIN"/>
    <property type="match status" value="1"/>
</dbReference>
<dbReference type="Pfam" id="PF14125">
    <property type="entry name" value="DUF4292"/>
    <property type="match status" value="1"/>
</dbReference>
<evidence type="ECO:0000313" key="2">
    <source>
        <dbReference type="Proteomes" id="UP000323632"/>
    </source>
</evidence>
<dbReference type="EMBL" id="VWSH01000001">
    <property type="protein sequence ID" value="KAA5536835.1"/>
    <property type="molecule type" value="Genomic_DNA"/>
</dbReference>
<accession>A0A5M6CUZ8</accession>
<sequence>MIKLNFEIYKEKQMSFRKLSIAAGIILLMGLQACHTTKNALVAETKPNADTTKKEVLHAEDFLNKNISWNTFNGKAGMHFEKGDKNQDLTCNLKMKKDKEIWASLIALGILEAARAKITPDSLQAIYKIGKTAYVLSYKEGQELIGAQVEFPVLQRLFIGNPLISADVKVSKFEVLDTTVKITQVQDDFTQVLTYNKKNSTLMQLQLTSAEKDFNCNISYGNYSAITLQQPFAFERHVIIKNKGQEIKLDMDFSKAELDVPVETNFSIPASYERASIPKKSK</sequence>
<reference evidence="1 2" key="1">
    <citation type="submission" date="2019-09" db="EMBL/GenBank/DDBJ databases">
        <title>Genome sequence and assembly of Taibaiella sp.</title>
        <authorList>
            <person name="Chhetri G."/>
        </authorList>
    </citation>
    <scope>NUCLEOTIDE SEQUENCE [LARGE SCALE GENOMIC DNA]</scope>
    <source>
        <strain evidence="1 2">KVB11</strain>
    </source>
</reference>
<dbReference type="Proteomes" id="UP000323632">
    <property type="component" value="Unassembled WGS sequence"/>
</dbReference>
<name>A0A5M6CUZ8_9BACT</name>
<keyword evidence="2" id="KW-1185">Reference proteome</keyword>